<comment type="caution">
    <text evidence="1">The sequence shown here is derived from an EMBL/GenBank/DDBJ whole genome shotgun (WGS) entry which is preliminary data.</text>
</comment>
<dbReference type="Proteomes" id="UP000634136">
    <property type="component" value="Unassembled WGS sequence"/>
</dbReference>
<organism evidence="1 2">
    <name type="scientific">Senna tora</name>
    <dbReference type="NCBI Taxonomy" id="362788"/>
    <lineage>
        <taxon>Eukaryota</taxon>
        <taxon>Viridiplantae</taxon>
        <taxon>Streptophyta</taxon>
        <taxon>Embryophyta</taxon>
        <taxon>Tracheophyta</taxon>
        <taxon>Spermatophyta</taxon>
        <taxon>Magnoliopsida</taxon>
        <taxon>eudicotyledons</taxon>
        <taxon>Gunneridae</taxon>
        <taxon>Pentapetalae</taxon>
        <taxon>rosids</taxon>
        <taxon>fabids</taxon>
        <taxon>Fabales</taxon>
        <taxon>Fabaceae</taxon>
        <taxon>Caesalpinioideae</taxon>
        <taxon>Cassia clade</taxon>
        <taxon>Senna</taxon>
    </lineage>
</organism>
<gene>
    <name evidence="1" type="ORF">G2W53_025503</name>
</gene>
<reference evidence="1" key="1">
    <citation type="submission" date="2020-09" db="EMBL/GenBank/DDBJ databases">
        <title>Genome-Enabled Discovery of Anthraquinone Biosynthesis in Senna tora.</title>
        <authorList>
            <person name="Kang S.-H."/>
            <person name="Pandey R.P."/>
            <person name="Lee C.-M."/>
            <person name="Sim J.-S."/>
            <person name="Jeong J.-T."/>
            <person name="Choi B.-S."/>
            <person name="Jung M."/>
            <person name="Ginzburg D."/>
            <person name="Zhao K."/>
            <person name="Won S.Y."/>
            <person name="Oh T.-J."/>
            <person name="Yu Y."/>
            <person name="Kim N.-H."/>
            <person name="Lee O.R."/>
            <person name="Lee T.-H."/>
            <person name="Bashyal P."/>
            <person name="Kim T.-S."/>
            <person name="Lee W.-H."/>
            <person name="Kawkins C."/>
            <person name="Kim C.-K."/>
            <person name="Kim J.S."/>
            <person name="Ahn B.O."/>
            <person name="Rhee S.Y."/>
            <person name="Sohng J.K."/>
        </authorList>
    </citation>
    <scope>NUCLEOTIDE SEQUENCE</scope>
    <source>
        <tissue evidence="1">Leaf</tissue>
    </source>
</reference>
<dbReference type="AlphaFoldDB" id="A0A834TD77"/>
<proteinExistence type="predicted"/>
<dbReference type="EMBL" id="JAAIUW010000008">
    <property type="protein sequence ID" value="KAF7820048.1"/>
    <property type="molecule type" value="Genomic_DNA"/>
</dbReference>
<keyword evidence="2" id="KW-1185">Reference proteome</keyword>
<evidence type="ECO:0000313" key="2">
    <source>
        <dbReference type="Proteomes" id="UP000634136"/>
    </source>
</evidence>
<name>A0A834TD77_9FABA</name>
<evidence type="ECO:0000313" key="1">
    <source>
        <dbReference type="EMBL" id="KAF7820048.1"/>
    </source>
</evidence>
<protein>
    <submittedName>
        <fullName evidence="1">Uncharacterized protein</fullName>
    </submittedName>
</protein>
<sequence length="49" mass="5270">MPLTPIKRIFSFGEIVLLGSMTSRKLTTSVALSRVADLFAIVSGRAFGN</sequence>
<accession>A0A834TD77</accession>